<dbReference type="EMBL" id="JAWJBA010000001">
    <property type="protein sequence ID" value="MDV2683781.1"/>
    <property type="molecule type" value="Genomic_DNA"/>
</dbReference>
<gene>
    <name evidence="6" type="ORF">RYX56_05250</name>
    <name evidence="7" type="ORF">RYX56_05590</name>
</gene>
<dbReference type="PANTHER" id="PTHR22683:SF1">
    <property type="entry name" value="TYPE VII SECRETION SYSTEM PROTEIN ESSC"/>
    <property type="match status" value="1"/>
</dbReference>
<dbReference type="InterPro" id="IPR027417">
    <property type="entry name" value="P-loop_NTPase"/>
</dbReference>
<dbReference type="Gene3D" id="3.40.50.300">
    <property type="entry name" value="P-loop containing nucleotide triphosphate hydrolases"/>
    <property type="match status" value="1"/>
</dbReference>
<feature type="compositionally biased region" description="Basic and acidic residues" evidence="4">
    <location>
        <begin position="371"/>
        <end position="401"/>
    </location>
</feature>
<dbReference type="SUPFAM" id="SSF52540">
    <property type="entry name" value="P-loop containing nucleoside triphosphate hydrolases"/>
    <property type="match status" value="1"/>
</dbReference>
<dbReference type="EMBL" id="JAWJBA010000001">
    <property type="protein sequence ID" value="MDV2683847.1"/>
    <property type="molecule type" value="Genomic_DNA"/>
</dbReference>
<dbReference type="PANTHER" id="PTHR22683">
    <property type="entry name" value="SPORULATION PROTEIN RELATED"/>
    <property type="match status" value="1"/>
</dbReference>
<name>A0ABU3X7B2_9BACI</name>
<evidence type="ECO:0000313" key="7">
    <source>
        <dbReference type="EMBL" id="MDV2683847.1"/>
    </source>
</evidence>
<dbReference type="Pfam" id="PF01580">
    <property type="entry name" value="FtsK_SpoIIIE"/>
    <property type="match status" value="1"/>
</dbReference>
<evidence type="ECO:0000313" key="6">
    <source>
        <dbReference type="EMBL" id="MDV2683781.1"/>
    </source>
</evidence>
<dbReference type="RefSeq" id="WP_317121076.1">
    <property type="nucleotide sequence ID" value="NZ_JAWJBA010000001.1"/>
</dbReference>
<dbReference type="InterPro" id="IPR002543">
    <property type="entry name" value="FtsK_dom"/>
</dbReference>
<evidence type="ECO:0000313" key="8">
    <source>
        <dbReference type="Proteomes" id="UP001287282"/>
    </source>
</evidence>
<dbReference type="Proteomes" id="UP001287282">
    <property type="component" value="Unassembled WGS sequence"/>
</dbReference>
<evidence type="ECO:0000256" key="2">
    <source>
        <dbReference type="ARBA" id="ARBA00022840"/>
    </source>
</evidence>
<feature type="binding site" evidence="3">
    <location>
        <begin position="156"/>
        <end position="163"/>
    </location>
    <ligand>
        <name>ATP</name>
        <dbReference type="ChEBI" id="CHEBI:30616"/>
    </ligand>
</feature>
<dbReference type="InterPro" id="IPR050206">
    <property type="entry name" value="FtsK/SpoIIIE/SftA"/>
</dbReference>
<comment type="caution">
    <text evidence="6">The sequence shown here is derived from an EMBL/GenBank/DDBJ whole genome shotgun (WGS) entry which is preliminary data.</text>
</comment>
<evidence type="ECO:0000256" key="4">
    <source>
        <dbReference type="SAM" id="MobiDB-lite"/>
    </source>
</evidence>
<keyword evidence="2 3" id="KW-0067">ATP-binding</keyword>
<feature type="domain" description="FtsK" evidence="5">
    <location>
        <begin position="136"/>
        <end position="328"/>
    </location>
</feature>
<evidence type="ECO:0000259" key="5">
    <source>
        <dbReference type="PROSITE" id="PS50901"/>
    </source>
</evidence>
<accession>A0ABU3X7B2</accession>
<evidence type="ECO:0000256" key="3">
    <source>
        <dbReference type="PROSITE-ProRule" id="PRU00289"/>
    </source>
</evidence>
<proteinExistence type="predicted"/>
<keyword evidence="8" id="KW-1185">Reference proteome</keyword>
<sequence>MLVESIGFGAVVGGVLLAQSMAGKKGKTDRDKIEEVFENVYFSVRKGSGKDSYDEFPKFLNEGEWEHGHSYVYQLPKGIPFSASEKIRPAIEDALNKPVAMEWSGRLHIKVSKIRIPENVQYNCIEGKKWNVHLGLSPFGDKFIDFDKYPHMIVGGMTRKGKTVLLKSITTSLCLQNGELAQFYMLDLKGGLEFNSYANLKQVKGIADDVNSSLQILEQLNHDLDKWMENFKEQRYSNVVESGVSRRVFIIVDEGAELAKTPSTPREDKKKMDRCQAILSRIARIGGALGYRLIFCTQYPTGDTLPRQIKQNADTKVCFALPTEIASRVVLDEVGAEQLPRIPGRAILRTDETTTIQVPYDNDFTQYLKEWEREQHREESQTDGRDTKEPRQAPVHDKKPNSEASPFRY</sequence>
<keyword evidence="1 3" id="KW-0547">Nucleotide-binding</keyword>
<protein>
    <submittedName>
        <fullName evidence="6">FtsK/SpoIIIE domain-containing protein</fullName>
    </submittedName>
</protein>
<feature type="region of interest" description="Disordered" evidence="4">
    <location>
        <begin position="371"/>
        <end position="409"/>
    </location>
</feature>
<reference evidence="6 8" key="1">
    <citation type="submission" date="2023-10" db="EMBL/GenBank/DDBJ databases">
        <title>Screening of Alkalihalobacillus lindianensis BZ-TG-R113 and Its Alleviation of Salt Stress on Rapeseed Growth.</title>
        <authorList>
            <person name="Zhao B."/>
            <person name="Guo T."/>
        </authorList>
    </citation>
    <scope>NUCLEOTIDE SEQUENCE [LARGE SCALE GENOMIC DNA]</scope>
    <source>
        <strain evidence="6 8">BZ-TG-R113</strain>
    </source>
</reference>
<dbReference type="PROSITE" id="PS50901">
    <property type="entry name" value="FTSK"/>
    <property type="match status" value="1"/>
</dbReference>
<evidence type="ECO:0000256" key="1">
    <source>
        <dbReference type="ARBA" id="ARBA00022741"/>
    </source>
</evidence>
<organism evidence="6 8">
    <name type="scientific">Alkalihalophilus lindianensis</name>
    <dbReference type="NCBI Taxonomy" id="1630542"/>
    <lineage>
        <taxon>Bacteria</taxon>
        <taxon>Bacillati</taxon>
        <taxon>Bacillota</taxon>
        <taxon>Bacilli</taxon>
        <taxon>Bacillales</taxon>
        <taxon>Bacillaceae</taxon>
        <taxon>Alkalihalophilus</taxon>
    </lineage>
</organism>